<name>A0AAE1DKK4_9GAST</name>
<proteinExistence type="predicted"/>
<reference evidence="2" key="1">
    <citation type="journal article" date="2023" name="G3 (Bethesda)">
        <title>A reference genome for the long-term kleptoplast-retaining sea slug Elysia crispata morphotype clarki.</title>
        <authorList>
            <person name="Eastman K.E."/>
            <person name="Pendleton A.L."/>
            <person name="Shaikh M.A."/>
            <person name="Suttiyut T."/>
            <person name="Ogas R."/>
            <person name="Tomko P."/>
            <person name="Gavelis G."/>
            <person name="Widhalm J.R."/>
            <person name="Wisecaver J.H."/>
        </authorList>
    </citation>
    <scope>NUCLEOTIDE SEQUENCE</scope>
    <source>
        <strain evidence="2">ECLA1</strain>
    </source>
</reference>
<gene>
    <name evidence="2" type="ORF">RRG08_036587</name>
</gene>
<evidence type="ECO:0000313" key="2">
    <source>
        <dbReference type="EMBL" id="KAK3773897.1"/>
    </source>
</evidence>
<comment type="caution">
    <text evidence="2">The sequence shown here is derived from an EMBL/GenBank/DDBJ whole genome shotgun (WGS) entry which is preliminary data.</text>
</comment>
<dbReference type="EMBL" id="JAWDGP010003486">
    <property type="protein sequence ID" value="KAK3773897.1"/>
    <property type="molecule type" value="Genomic_DNA"/>
</dbReference>
<dbReference type="Proteomes" id="UP001283361">
    <property type="component" value="Unassembled WGS sequence"/>
</dbReference>
<dbReference type="AlphaFoldDB" id="A0AAE1DKK4"/>
<organism evidence="2 3">
    <name type="scientific">Elysia crispata</name>
    <name type="common">lettuce slug</name>
    <dbReference type="NCBI Taxonomy" id="231223"/>
    <lineage>
        <taxon>Eukaryota</taxon>
        <taxon>Metazoa</taxon>
        <taxon>Spiralia</taxon>
        <taxon>Lophotrochozoa</taxon>
        <taxon>Mollusca</taxon>
        <taxon>Gastropoda</taxon>
        <taxon>Heterobranchia</taxon>
        <taxon>Euthyneura</taxon>
        <taxon>Panpulmonata</taxon>
        <taxon>Sacoglossa</taxon>
        <taxon>Placobranchoidea</taxon>
        <taxon>Plakobranchidae</taxon>
        <taxon>Elysia</taxon>
    </lineage>
</organism>
<accession>A0AAE1DKK4</accession>
<sequence>MEGRNLPLEAGETLDYNNLIIGSWVSRLQRDRVYKRDQTLHFVHNHTENIDEGTGQTRAGLQSGQGDPVTRLTSSNATSVVSPGSVRSPSSSPASVGHTAGRQRRLVFRWLSINHCGLNQRLMPATRKLSERRRNISIHLFNFIVNIRQVLKLRAGDAGLLSVSEVKFPQVEAVARLPACVAAFPPGARVLHAWTDGHPGLARHCLTAP</sequence>
<keyword evidence="3" id="KW-1185">Reference proteome</keyword>
<protein>
    <submittedName>
        <fullName evidence="2">Uncharacterized protein</fullName>
    </submittedName>
</protein>
<evidence type="ECO:0000313" key="3">
    <source>
        <dbReference type="Proteomes" id="UP001283361"/>
    </source>
</evidence>
<feature type="region of interest" description="Disordered" evidence="1">
    <location>
        <begin position="46"/>
        <end position="99"/>
    </location>
</feature>
<evidence type="ECO:0000256" key="1">
    <source>
        <dbReference type="SAM" id="MobiDB-lite"/>
    </source>
</evidence>
<feature type="compositionally biased region" description="Polar residues" evidence="1">
    <location>
        <begin position="54"/>
        <end position="78"/>
    </location>
</feature>
<feature type="compositionally biased region" description="Low complexity" evidence="1">
    <location>
        <begin position="79"/>
        <end position="96"/>
    </location>
</feature>